<dbReference type="EMBL" id="BMAR01000027">
    <property type="protein sequence ID" value="GFR48992.1"/>
    <property type="molecule type" value="Genomic_DNA"/>
</dbReference>
<proteinExistence type="predicted"/>
<feature type="chain" id="PRO_5042018576" description="Pherophorin domain-containing protein" evidence="2">
    <location>
        <begin position="23"/>
        <end position="233"/>
    </location>
</feature>
<dbReference type="Pfam" id="PF12499">
    <property type="entry name" value="DUF3707"/>
    <property type="match status" value="1"/>
</dbReference>
<feature type="domain" description="Pherophorin" evidence="3">
    <location>
        <begin position="44"/>
        <end position="196"/>
    </location>
</feature>
<dbReference type="InterPro" id="IPR024616">
    <property type="entry name" value="Pherophorin"/>
</dbReference>
<evidence type="ECO:0000313" key="5">
    <source>
        <dbReference type="Proteomes" id="UP001054857"/>
    </source>
</evidence>
<feature type="compositionally biased region" description="Pro residues" evidence="1">
    <location>
        <begin position="204"/>
        <end position="233"/>
    </location>
</feature>
<sequence>MGRCVALLLWAAAALSIATASASRLDASNTRAHPLRGLLAANGFPWCQCQTYDCKCSPYKLVLQESTKLNATTTRTCFSISYIGCDTSRDCCRGLLGSVDKLSLDTTVPCGNKANILKVTVNGATHLSWRPYDRDTGYEFKIYDLGMNNATFSGSKICITTKTPCASSGDLCTNSAAPSKGCRYSFADTSATNYCPICSTVTSLPPPPPPPSPPPPPPPPPPSPPPPSPPPPP</sequence>
<protein>
    <recommendedName>
        <fullName evidence="3">Pherophorin domain-containing protein</fullName>
    </recommendedName>
</protein>
<gene>
    <name evidence="4" type="ORF">Agub_g11011</name>
</gene>
<accession>A0AAD3DXI5</accession>
<name>A0AAD3DXI5_9CHLO</name>
<keyword evidence="2" id="KW-0732">Signal</keyword>
<organism evidence="4 5">
    <name type="scientific">Astrephomene gubernaculifera</name>
    <dbReference type="NCBI Taxonomy" id="47775"/>
    <lineage>
        <taxon>Eukaryota</taxon>
        <taxon>Viridiplantae</taxon>
        <taxon>Chlorophyta</taxon>
        <taxon>core chlorophytes</taxon>
        <taxon>Chlorophyceae</taxon>
        <taxon>CS clade</taxon>
        <taxon>Chlamydomonadales</taxon>
        <taxon>Astrephomenaceae</taxon>
        <taxon>Astrephomene</taxon>
    </lineage>
</organism>
<feature type="signal peptide" evidence="2">
    <location>
        <begin position="1"/>
        <end position="22"/>
    </location>
</feature>
<evidence type="ECO:0000259" key="3">
    <source>
        <dbReference type="Pfam" id="PF12499"/>
    </source>
</evidence>
<evidence type="ECO:0000256" key="1">
    <source>
        <dbReference type="SAM" id="MobiDB-lite"/>
    </source>
</evidence>
<dbReference type="Proteomes" id="UP001054857">
    <property type="component" value="Unassembled WGS sequence"/>
</dbReference>
<evidence type="ECO:0000313" key="4">
    <source>
        <dbReference type="EMBL" id="GFR48992.1"/>
    </source>
</evidence>
<comment type="caution">
    <text evidence="4">The sequence shown here is derived from an EMBL/GenBank/DDBJ whole genome shotgun (WGS) entry which is preliminary data.</text>
</comment>
<evidence type="ECO:0000256" key="2">
    <source>
        <dbReference type="SAM" id="SignalP"/>
    </source>
</evidence>
<keyword evidence="5" id="KW-1185">Reference proteome</keyword>
<feature type="non-terminal residue" evidence="4">
    <location>
        <position position="1"/>
    </location>
</feature>
<reference evidence="4 5" key="1">
    <citation type="journal article" date="2021" name="Sci. Rep.">
        <title>Genome sequencing of the multicellular alga Astrephomene provides insights into convergent evolution of germ-soma differentiation.</title>
        <authorList>
            <person name="Yamashita S."/>
            <person name="Yamamoto K."/>
            <person name="Matsuzaki R."/>
            <person name="Suzuki S."/>
            <person name="Yamaguchi H."/>
            <person name="Hirooka S."/>
            <person name="Minakuchi Y."/>
            <person name="Miyagishima S."/>
            <person name="Kawachi M."/>
            <person name="Toyoda A."/>
            <person name="Nozaki H."/>
        </authorList>
    </citation>
    <scope>NUCLEOTIDE SEQUENCE [LARGE SCALE GENOMIC DNA]</scope>
    <source>
        <strain evidence="4 5">NIES-4017</strain>
    </source>
</reference>
<feature type="region of interest" description="Disordered" evidence="1">
    <location>
        <begin position="203"/>
        <end position="233"/>
    </location>
</feature>
<dbReference type="AlphaFoldDB" id="A0AAD3DXI5"/>